<dbReference type="GO" id="GO:0016020">
    <property type="term" value="C:membrane"/>
    <property type="evidence" value="ECO:0007669"/>
    <property type="project" value="UniProtKB-SubCell"/>
</dbReference>
<evidence type="ECO:0000313" key="6">
    <source>
        <dbReference type="EMBL" id="CAE7404802.1"/>
    </source>
</evidence>
<evidence type="ECO:0000256" key="1">
    <source>
        <dbReference type="ARBA" id="ARBA00004141"/>
    </source>
</evidence>
<name>A0A812QV67_SYMPI</name>
<evidence type="ECO:0008006" key="8">
    <source>
        <dbReference type="Google" id="ProtNLM"/>
    </source>
</evidence>
<gene>
    <name evidence="6" type="ORF">SPIL2461_LOCUS9984</name>
</gene>
<evidence type="ECO:0000256" key="5">
    <source>
        <dbReference type="SAM" id="Phobius"/>
    </source>
</evidence>
<organism evidence="6 7">
    <name type="scientific">Symbiodinium pilosum</name>
    <name type="common">Dinoflagellate</name>
    <dbReference type="NCBI Taxonomy" id="2952"/>
    <lineage>
        <taxon>Eukaryota</taxon>
        <taxon>Sar</taxon>
        <taxon>Alveolata</taxon>
        <taxon>Dinophyceae</taxon>
        <taxon>Suessiales</taxon>
        <taxon>Symbiodiniaceae</taxon>
        <taxon>Symbiodinium</taxon>
    </lineage>
</organism>
<dbReference type="InterPro" id="IPR027359">
    <property type="entry name" value="Volt_channel_dom_sf"/>
</dbReference>
<evidence type="ECO:0000256" key="3">
    <source>
        <dbReference type="ARBA" id="ARBA00022989"/>
    </source>
</evidence>
<accession>A0A812QV67</accession>
<comment type="caution">
    <text evidence="6">The sequence shown here is derived from an EMBL/GenBank/DDBJ whole genome shotgun (WGS) entry which is preliminary data.</text>
</comment>
<reference evidence="6" key="1">
    <citation type="submission" date="2021-02" db="EMBL/GenBank/DDBJ databases">
        <authorList>
            <person name="Dougan E. K."/>
            <person name="Rhodes N."/>
            <person name="Thang M."/>
            <person name="Chan C."/>
        </authorList>
    </citation>
    <scope>NUCLEOTIDE SEQUENCE</scope>
</reference>
<dbReference type="AlphaFoldDB" id="A0A812QV67"/>
<dbReference type="Gene3D" id="1.20.120.350">
    <property type="entry name" value="Voltage-gated potassium channels. Chain C"/>
    <property type="match status" value="1"/>
</dbReference>
<proteinExistence type="predicted"/>
<keyword evidence="3 5" id="KW-1133">Transmembrane helix</keyword>
<evidence type="ECO:0000313" key="7">
    <source>
        <dbReference type="Proteomes" id="UP000649617"/>
    </source>
</evidence>
<keyword evidence="2 5" id="KW-0812">Transmembrane</keyword>
<keyword evidence="4 5" id="KW-0472">Membrane</keyword>
<evidence type="ECO:0000256" key="2">
    <source>
        <dbReference type="ARBA" id="ARBA00022692"/>
    </source>
</evidence>
<protein>
    <recommendedName>
        <fullName evidence="8">Ion transport domain-containing protein</fullName>
    </recommendedName>
</protein>
<dbReference type="EMBL" id="CAJNIZ010017958">
    <property type="protein sequence ID" value="CAE7404802.1"/>
    <property type="molecule type" value="Genomic_DNA"/>
</dbReference>
<comment type="subcellular location">
    <subcellularLocation>
        <location evidence="1">Membrane</location>
        <topology evidence="1">Multi-pass membrane protein</topology>
    </subcellularLocation>
</comment>
<keyword evidence="7" id="KW-1185">Reference proteome</keyword>
<evidence type="ECO:0000256" key="4">
    <source>
        <dbReference type="ARBA" id="ARBA00023136"/>
    </source>
</evidence>
<dbReference type="Proteomes" id="UP000649617">
    <property type="component" value="Unassembled WGS sequence"/>
</dbReference>
<feature type="transmembrane region" description="Helical" evidence="5">
    <location>
        <begin position="20"/>
        <end position="41"/>
    </location>
</feature>
<feature type="non-terminal residue" evidence="6">
    <location>
        <position position="1"/>
    </location>
</feature>
<feature type="non-terminal residue" evidence="6">
    <location>
        <position position="53"/>
    </location>
</feature>
<sequence>VMLYVYRRRMCRDWWMIFDMMIVVIAWIDVIVSTLVTTAGLQEVQLLRLFRIA</sequence>